<dbReference type="Gene3D" id="2.60.40.60">
    <property type="entry name" value="Cadherins"/>
    <property type="match status" value="2"/>
</dbReference>
<dbReference type="CDD" id="cd11304">
    <property type="entry name" value="Cadherin_repeat"/>
    <property type="match status" value="1"/>
</dbReference>
<keyword evidence="9" id="KW-1185">Reference proteome</keyword>
<dbReference type="GO" id="GO:0007156">
    <property type="term" value="P:homophilic cell adhesion via plasma membrane adhesion molecules"/>
    <property type="evidence" value="ECO:0007669"/>
    <property type="project" value="InterPro"/>
</dbReference>
<dbReference type="EMBL" id="SRLO01009773">
    <property type="protein sequence ID" value="TNN26659.1"/>
    <property type="molecule type" value="Genomic_DNA"/>
</dbReference>
<name>A0A4Z2ECU1_9TELE</name>
<dbReference type="SUPFAM" id="SSF49313">
    <property type="entry name" value="Cadherin-like"/>
    <property type="match status" value="1"/>
</dbReference>
<evidence type="ECO:0000256" key="5">
    <source>
        <dbReference type="ARBA" id="ARBA00022989"/>
    </source>
</evidence>
<dbReference type="PRINTS" id="PR00205">
    <property type="entry name" value="CADHERIN"/>
</dbReference>
<evidence type="ECO:0000256" key="1">
    <source>
        <dbReference type="ARBA" id="ARBA00004370"/>
    </source>
</evidence>
<organism evidence="8 9">
    <name type="scientific">Liparis tanakae</name>
    <name type="common">Tanaka's snailfish</name>
    <dbReference type="NCBI Taxonomy" id="230148"/>
    <lineage>
        <taxon>Eukaryota</taxon>
        <taxon>Metazoa</taxon>
        <taxon>Chordata</taxon>
        <taxon>Craniata</taxon>
        <taxon>Vertebrata</taxon>
        <taxon>Euteleostomi</taxon>
        <taxon>Actinopterygii</taxon>
        <taxon>Neopterygii</taxon>
        <taxon>Teleostei</taxon>
        <taxon>Neoteleostei</taxon>
        <taxon>Acanthomorphata</taxon>
        <taxon>Eupercaria</taxon>
        <taxon>Perciformes</taxon>
        <taxon>Cottioidei</taxon>
        <taxon>Cottales</taxon>
        <taxon>Liparidae</taxon>
        <taxon>Liparis</taxon>
    </lineage>
</organism>
<evidence type="ECO:0000256" key="4">
    <source>
        <dbReference type="ARBA" id="ARBA00022837"/>
    </source>
</evidence>
<comment type="caution">
    <text evidence="8">The sequence shown here is derived from an EMBL/GenBank/DDBJ whole genome shotgun (WGS) entry which is preliminary data.</text>
</comment>
<evidence type="ECO:0000313" key="8">
    <source>
        <dbReference type="EMBL" id="TNN26659.1"/>
    </source>
</evidence>
<dbReference type="InterPro" id="IPR002126">
    <property type="entry name" value="Cadherin-like_dom"/>
</dbReference>
<keyword evidence="4" id="KW-0106">Calcium</keyword>
<dbReference type="AlphaFoldDB" id="A0A4Z2ECU1"/>
<keyword evidence="6" id="KW-0472">Membrane</keyword>
<comment type="subcellular location">
    <subcellularLocation>
        <location evidence="1">Membrane</location>
    </subcellularLocation>
</comment>
<dbReference type="Proteomes" id="UP000314294">
    <property type="component" value="Unassembled WGS sequence"/>
</dbReference>
<proteinExistence type="predicted"/>
<gene>
    <name evidence="8" type="primary">Cdh23_4</name>
    <name evidence="8" type="ORF">EYF80_063204</name>
</gene>
<dbReference type="Pfam" id="PF00028">
    <property type="entry name" value="Cadherin"/>
    <property type="match status" value="1"/>
</dbReference>
<sequence length="114" mass="12292">MSEEFCSKGLEPLESSGPPIRFWTPLTDLSSEFSLLQTSTTISVHIVDENDNAPEFPEEEYVTVLSEGPDTVGATIATVTALDPDEGPNGTLRYAIAQGNLVQTFGIDSLTVRD</sequence>
<keyword evidence="3" id="KW-0677">Repeat</keyword>
<evidence type="ECO:0000256" key="2">
    <source>
        <dbReference type="ARBA" id="ARBA00022692"/>
    </source>
</evidence>
<dbReference type="PROSITE" id="PS00232">
    <property type="entry name" value="CADHERIN_1"/>
    <property type="match status" value="1"/>
</dbReference>
<keyword evidence="5" id="KW-1133">Transmembrane helix</keyword>
<accession>A0A4Z2ECU1</accession>
<evidence type="ECO:0000313" key="9">
    <source>
        <dbReference type="Proteomes" id="UP000314294"/>
    </source>
</evidence>
<reference evidence="8 9" key="1">
    <citation type="submission" date="2019-03" db="EMBL/GenBank/DDBJ databases">
        <title>First draft genome of Liparis tanakae, snailfish: a comprehensive survey of snailfish specific genes.</title>
        <authorList>
            <person name="Kim W."/>
            <person name="Song I."/>
            <person name="Jeong J.-H."/>
            <person name="Kim D."/>
            <person name="Kim S."/>
            <person name="Ryu S."/>
            <person name="Song J.Y."/>
            <person name="Lee S.K."/>
        </authorList>
    </citation>
    <scope>NUCLEOTIDE SEQUENCE [LARGE SCALE GENOMIC DNA]</scope>
    <source>
        <tissue evidence="8">Muscle</tissue>
    </source>
</reference>
<dbReference type="GO" id="GO:0009653">
    <property type="term" value="P:anatomical structure morphogenesis"/>
    <property type="evidence" value="ECO:0007669"/>
    <property type="project" value="UniProtKB-ARBA"/>
</dbReference>
<dbReference type="GO" id="GO:0005886">
    <property type="term" value="C:plasma membrane"/>
    <property type="evidence" value="ECO:0007669"/>
    <property type="project" value="UniProtKB-SubCell"/>
</dbReference>
<feature type="domain" description="Cadherin" evidence="7">
    <location>
        <begin position="72"/>
        <end position="111"/>
    </location>
</feature>
<keyword evidence="2" id="KW-0812">Transmembrane</keyword>
<dbReference type="InterPro" id="IPR020894">
    <property type="entry name" value="Cadherin_CS"/>
</dbReference>
<dbReference type="OrthoDB" id="8964434at2759"/>
<evidence type="ECO:0000256" key="3">
    <source>
        <dbReference type="ARBA" id="ARBA00022737"/>
    </source>
</evidence>
<dbReference type="PANTHER" id="PTHR24026">
    <property type="entry name" value="FAT ATYPICAL CADHERIN-RELATED"/>
    <property type="match status" value="1"/>
</dbReference>
<evidence type="ECO:0000259" key="7">
    <source>
        <dbReference type="Pfam" id="PF00028"/>
    </source>
</evidence>
<evidence type="ECO:0000256" key="6">
    <source>
        <dbReference type="ARBA" id="ARBA00023136"/>
    </source>
</evidence>
<dbReference type="PANTHER" id="PTHR24026:SF126">
    <property type="entry name" value="PROTOCADHERIN FAT 4"/>
    <property type="match status" value="1"/>
</dbReference>
<dbReference type="GO" id="GO:0005509">
    <property type="term" value="F:calcium ion binding"/>
    <property type="evidence" value="ECO:0007669"/>
    <property type="project" value="InterPro"/>
</dbReference>
<protein>
    <submittedName>
        <fullName evidence="8">Cadherin-23</fullName>
    </submittedName>
</protein>
<dbReference type="InterPro" id="IPR015919">
    <property type="entry name" value="Cadherin-like_sf"/>
</dbReference>